<dbReference type="PANTHER" id="PTHR48108:SF26">
    <property type="entry name" value="CBS DOMAIN-CONTAINING PROTEIN DDB_G0289609"/>
    <property type="match status" value="1"/>
</dbReference>
<comment type="caution">
    <text evidence="6">The sequence shown here is derived from an EMBL/GenBank/DDBJ whole genome shotgun (WGS) entry which is preliminary data.</text>
</comment>
<dbReference type="InterPro" id="IPR051462">
    <property type="entry name" value="CBS_domain-containing"/>
</dbReference>
<dbReference type="PANTHER" id="PTHR48108">
    <property type="entry name" value="CBS DOMAIN-CONTAINING PROTEIN CBSX2, CHLOROPLASTIC"/>
    <property type="match status" value="1"/>
</dbReference>
<dbReference type="SUPFAM" id="SSF54631">
    <property type="entry name" value="CBS-domain pair"/>
    <property type="match status" value="2"/>
</dbReference>
<evidence type="ECO:0000256" key="1">
    <source>
        <dbReference type="ARBA" id="ARBA00022737"/>
    </source>
</evidence>
<feature type="domain" description="CBS" evidence="5">
    <location>
        <begin position="133"/>
        <end position="189"/>
    </location>
</feature>
<feature type="domain" description="CBS" evidence="5">
    <location>
        <begin position="65"/>
        <end position="124"/>
    </location>
</feature>
<protein>
    <submittedName>
        <fullName evidence="6">CBS-domain-containing protein</fullName>
    </submittedName>
</protein>
<reference evidence="6 7" key="1">
    <citation type="submission" date="2016-07" db="EMBL/GenBank/DDBJ databases">
        <title>Pervasive Adenine N6-methylation of Active Genes in Fungi.</title>
        <authorList>
            <consortium name="DOE Joint Genome Institute"/>
            <person name="Mondo S.J."/>
            <person name="Dannebaum R.O."/>
            <person name="Kuo R.C."/>
            <person name="Labutti K."/>
            <person name="Haridas S."/>
            <person name="Kuo A."/>
            <person name="Salamov A."/>
            <person name="Ahrendt S.R."/>
            <person name="Lipzen A."/>
            <person name="Sullivan W."/>
            <person name="Andreopoulos W.B."/>
            <person name="Clum A."/>
            <person name="Lindquist E."/>
            <person name="Daum C."/>
            <person name="Ramamoorthy G.K."/>
            <person name="Gryganskyi A."/>
            <person name="Culley D."/>
            <person name="Magnuson J.K."/>
            <person name="James T.Y."/>
            <person name="O'Malley M.A."/>
            <person name="Stajich J.E."/>
            <person name="Spatafora J.W."/>
            <person name="Visel A."/>
            <person name="Grigoriev I.V."/>
        </authorList>
    </citation>
    <scope>NUCLEOTIDE SEQUENCE [LARGE SCALE GENOMIC DNA]</scope>
    <source>
        <strain evidence="6 7">NRRL 3301</strain>
    </source>
</reference>
<dbReference type="STRING" id="101127.A0A1X2GKA4"/>
<gene>
    <name evidence="6" type="ORF">DM01DRAFT_1304331</name>
</gene>
<evidence type="ECO:0000256" key="4">
    <source>
        <dbReference type="SAM" id="Phobius"/>
    </source>
</evidence>
<dbReference type="Pfam" id="PF00571">
    <property type="entry name" value="CBS"/>
    <property type="match status" value="3"/>
</dbReference>
<feature type="region of interest" description="Disordered" evidence="3">
    <location>
        <begin position="1"/>
        <end position="47"/>
    </location>
</feature>
<dbReference type="Proteomes" id="UP000242146">
    <property type="component" value="Unassembled WGS sequence"/>
</dbReference>
<dbReference type="Gene3D" id="3.10.580.10">
    <property type="entry name" value="CBS-domain"/>
    <property type="match status" value="2"/>
</dbReference>
<keyword evidence="4" id="KW-0472">Membrane</keyword>
<evidence type="ECO:0000259" key="5">
    <source>
        <dbReference type="PROSITE" id="PS51371"/>
    </source>
</evidence>
<feature type="transmembrane region" description="Helical" evidence="4">
    <location>
        <begin position="567"/>
        <end position="585"/>
    </location>
</feature>
<keyword evidence="1" id="KW-0677">Repeat</keyword>
<accession>A0A1X2GKA4</accession>
<name>A0A1X2GKA4_9FUNG</name>
<evidence type="ECO:0000313" key="6">
    <source>
        <dbReference type="EMBL" id="ORX55737.1"/>
    </source>
</evidence>
<proteinExistence type="predicted"/>
<keyword evidence="7" id="KW-1185">Reference proteome</keyword>
<organism evidence="6 7">
    <name type="scientific">Hesseltinella vesiculosa</name>
    <dbReference type="NCBI Taxonomy" id="101127"/>
    <lineage>
        <taxon>Eukaryota</taxon>
        <taxon>Fungi</taxon>
        <taxon>Fungi incertae sedis</taxon>
        <taxon>Mucoromycota</taxon>
        <taxon>Mucoromycotina</taxon>
        <taxon>Mucoromycetes</taxon>
        <taxon>Mucorales</taxon>
        <taxon>Cunninghamellaceae</taxon>
        <taxon>Hesseltinella</taxon>
    </lineage>
</organism>
<dbReference type="InterPro" id="IPR000270">
    <property type="entry name" value="PB1_dom"/>
</dbReference>
<feature type="compositionally biased region" description="Polar residues" evidence="3">
    <location>
        <begin position="1"/>
        <end position="16"/>
    </location>
</feature>
<dbReference type="AlphaFoldDB" id="A0A1X2GKA4"/>
<feature type="domain" description="CBS" evidence="5">
    <location>
        <begin position="235"/>
        <end position="293"/>
    </location>
</feature>
<evidence type="ECO:0000313" key="7">
    <source>
        <dbReference type="Proteomes" id="UP000242146"/>
    </source>
</evidence>
<dbReference type="Pfam" id="PF00564">
    <property type="entry name" value="PB1"/>
    <property type="match status" value="1"/>
</dbReference>
<keyword evidence="4" id="KW-1133">Transmembrane helix</keyword>
<keyword evidence="2" id="KW-0129">CBS domain</keyword>
<keyword evidence="4" id="KW-0812">Transmembrane</keyword>
<dbReference type="OrthoDB" id="418595at2759"/>
<dbReference type="SMART" id="SM00666">
    <property type="entry name" value="PB1"/>
    <property type="match status" value="1"/>
</dbReference>
<feature type="compositionally biased region" description="Basic and acidic residues" evidence="3">
    <location>
        <begin position="22"/>
        <end position="45"/>
    </location>
</feature>
<evidence type="ECO:0000256" key="3">
    <source>
        <dbReference type="SAM" id="MobiDB-lite"/>
    </source>
</evidence>
<dbReference type="EMBL" id="MCGT01000011">
    <property type="protein sequence ID" value="ORX55737.1"/>
    <property type="molecule type" value="Genomic_DNA"/>
</dbReference>
<dbReference type="InterPro" id="IPR000644">
    <property type="entry name" value="CBS_dom"/>
</dbReference>
<dbReference type="CDD" id="cd17782">
    <property type="entry name" value="CBS_pair_MUG70_2"/>
    <property type="match status" value="1"/>
</dbReference>
<sequence>MAQTPSRRSVRLSGTSGMMDPEIARQRQTKRDESIRRKLEQDLKKRGPTTRIKQTKKVPGTVSALRPAQALTVKENLSVLEAAQLMAAKRSDCVLVMNEDDHLCGILTAKDMAYRVVAENLNARLGIQVSEVMTPNPVCVTFESNAQDALNLMVSRGFRHVPVCSEDGDIYGLLDITKCLYQALDKMERAFGSSQKLLDALENMEKEWASNTSTLGSYMDSLRTKMTCPSITTVMTQRQPIQVSVKAHVDEVAKRMRQHRTTAVLVMDHGSLAGIFTTKDIVLRVIAVGLNPETCSVVRVMTPEPDTASPHLSVLDALKKMHGKWQNETSTEPMEPVFFSGGWEPGLDGHFMNLPVMDEDKTVHGLIDVLTLTYATLELIDDVNGASQDGSHPFWSNFTGQQEDNASAEIESVVSSTKSEAQGQQGSVLSQSLRSMADAHSLEKGMDFKFQQGSRTYRFHCPQPSLANVVGAIEARLENGQSHGCVQDLFYLDDDQDKVVMQTDADVVDAMKMAYRCGHDRIRLFVVFNQDKNACPHHGRFSARDHGSLAQQGNQRFLSRLPISQGVWFPTALTILGAVLIACSVNKLPRRLA</sequence>
<dbReference type="SMART" id="SM00116">
    <property type="entry name" value="CBS"/>
    <property type="match status" value="3"/>
</dbReference>
<dbReference type="CDD" id="cd17781">
    <property type="entry name" value="CBS_pair_MUG70_1"/>
    <property type="match status" value="1"/>
</dbReference>
<dbReference type="SUPFAM" id="SSF54277">
    <property type="entry name" value="CAD &amp; PB1 domains"/>
    <property type="match status" value="1"/>
</dbReference>
<evidence type="ECO:0000256" key="2">
    <source>
        <dbReference type="PROSITE-ProRule" id="PRU00703"/>
    </source>
</evidence>
<dbReference type="InterPro" id="IPR046342">
    <property type="entry name" value="CBS_dom_sf"/>
</dbReference>
<dbReference type="PROSITE" id="PS51371">
    <property type="entry name" value="CBS"/>
    <property type="match status" value="3"/>
</dbReference>